<accession>A0A0C3BJ39</accession>
<dbReference type="InParanoid" id="A0A0C3BJ39"/>
<name>A0A0C3BJ39_PILCF</name>
<dbReference type="HOGENOM" id="CLU_2997265_0_0_1"/>
<dbReference type="Proteomes" id="UP000054166">
    <property type="component" value="Unassembled WGS sequence"/>
</dbReference>
<reference evidence="1 2" key="1">
    <citation type="submission" date="2014-04" db="EMBL/GenBank/DDBJ databases">
        <authorList>
            <consortium name="DOE Joint Genome Institute"/>
            <person name="Kuo A."/>
            <person name="Tarkka M."/>
            <person name="Buscot F."/>
            <person name="Kohler A."/>
            <person name="Nagy L.G."/>
            <person name="Floudas D."/>
            <person name="Copeland A."/>
            <person name="Barry K.W."/>
            <person name="Cichocki N."/>
            <person name="Veneault-Fourrey C."/>
            <person name="LaButti K."/>
            <person name="Lindquist E.A."/>
            <person name="Lipzen A."/>
            <person name="Lundell T."/>
            <person name="Morin E."/>
            <person name="Murat C."/>
            <person name="Sun H."/>
            <person name="Tunlid A."/>
            <person name="Henrissat B."/>
            <person name="Grigoriev I.V."/>
            <person name="Hibbett D.S."/>
            <person name="Martin F."/>
            <person name="Nordberg H.P."/>
            <person name="Cantor M.N."/>
            <person name="Hua S.X."/>
        </authorList>
    </citation>
    <scope>NUCLEOTIDE SEQUENCE [LARGE SCALE GENOMIC DNA]</scope>
    <source>
        <strain evidence="1 2">F 1598</strain>
    </source>
</reference>
<dbReference type="AlphaFoldDB" id="A0A0C3BJ39"/>
<gene>
    <name evidence="1" type="ORF">PILCRDRAFT_825355</name>
</gene>
<dbReference type="EMBL" id="KN833025">
    <property type="protein sequence ID" value="KIM77392.1"/>
    <property type="molecule type" value="Genomic_DNA"/>
</dbReference>
<evidence type="ECO:0000313" key="1">
    <source>
        <dbReference type="EMBL" id="KIM77392.1"/>
    </source>
</evidence>
<organism evidence="1 2">
    <name type="scientific">Piloderma croceum (strain F 1598)</name>
    <dbReference type="NCBI Taxonomy" id="765440"/>
    <lineage>
        <taxon>Eukaryota</taxon>
        <taxon>Fungi</taxon>
        <taxon>Dikarya</taxon>
        <taxon>Basidiomycota</taxon>
        <taxon>Agaricomycotina</taxon>
        <taxon>Agaricomycetes</taxon>
        <taxon>Agaricomycetidae</taxon>
        <taxon>Atheliales</taxon>
        <taxon>Atheliaceae</taxon>
        <taxon>Piloderma</taxon>
    </lineage>
</organism>
<sequence length="57" mass="6426">MGSKIHCLPITVGIHMCASATDLRRPDHRRQVDMPSEGETGGKGIWNVTYHMSFERD</sequence>
<reference evidence="2" key="2">
    <citation type="submission" date="2015-01" db="EMBL/GenBank/DDBJ databases">
        <title>Evolutionary Origins and Diversification of the Mycorrhizal Mutualists.</title>
        <authorList>
            <consortium name="DOE Joint Genome Institute"/>
            <consortium name="Mycorrhizal Genomics Consortium"/>
            <person name="Kohler A."/>
            <person name="Kuo A."/>
            <person name="Nagy L.G."/>
            <person name="Floudas D."/>
            <person name="Copeland A."/>
            <person name="Barry K.W."/>
            <person name="Cichocki N."/>
            <person name="Veneault-Fourrey C."/>
            <person name="LaButti K."/>
            <person name="Lindquist E.A."/>
            <person name="Lipzen A."/>
            <person name="Lundell T."/>
            <person name="Morin E."/>
            <person name="Murat C."/>
            <person name="Riley R."/>
            <person name="Ohm R."/>
            <person name="Sun H."/>
            <person name="Tunlid A."/>
            <person name="Henrissat B."/>
            <person name="Grigoriev I.V."/>
            <person name="Hibbett D.S."/>
            <person name="Martin F."/>
        </authorList>
    </citation>
    <scope>NUCLEOTIDE SEQUENCE [LARGE SCALE GENOMIC DNA]</scope>
    <source>
        <strain evidence="2">F 1598</strain>
    </source>
</reference>
<keyword evidence="2" id="KW-1185">Reference proteome</keyword>
<evidence type="ECO:0000313" key="2">
    <source>
        <dbReference type="Proteomes" id="UP000054166"/>
    </source>
</evidence>
<proteinExistence type="predicted"/>
<protein>
    <submittedName>
        <fullName evidence="1">Uncharacterized protein</fullName>
    </submittedName>
</protein>